<protein>
    <submittedName>
        <fullName evidence="2">Lysine exporter LysO family protein</fullName>
    </submittedName>
</protein>
<feature type="transmembrane region" description="Helical" evidence="1">
    <location>
        <begin position="141"/>
        <end position="160"/>
    </location>
</feature>
<keyword evidence="3" id="KW-1185">Reference proteome</keyword>
<dbReference type="AlphaFoldDB" id="A0A7K0KDN0"/>
<feature type="transmembrane region" description="Helical" evidence="1">
    <location>
        <begin position="180"/>
        <end position="198"/>
    </location>
</feature>
<keyword evidence="1" id="KW-1133">Transmembrane helix</keyword>
<feature type="transmembrane region" description="Helical" evidence="1">
    <location>
        <begin position="34"/>
        <end position="53"/>
    </location>
</feature>
<evidence type="ECO:0000256" key="1">
    <source>
        <dbReference type="SAM" id="Phobius"/>
    </source>
</evidence>
<comment type="caution">
    <text evidence="2">The sequence shown here is derived from an EMBL/GenBank/DDBJ whole genome shotgun (WGS) entry which is preliminary data.</text>
</comment>
<dbReference type="GO" id="GO:0005886">
    <property type="term" value="C:plasma membrane"/>
    <property type="evidence" value="ECO:0007669"/>
    <property type="project" value="TreeGrafter"/>
</dbReference>
<dbReference type="InterPro" id="IPR005642">
    <property type="entry name" value="LysO"/>
</dbReference>
<dbReference type="Proteomes" id="UP000438914">
    <property type="component" value="Unassembled WGS sequence"/>
</dbReference>
<accession>A0A7K0KDN0</accession>
<reference evidence="2 3" key="1">
    <citation type="submission" date="2019-08" db="EMBL/GenBank/DDBJ databases">
        <title>In-depth cultivation of the pig gut microbiome towards novel bacterial diversity and tailored functional studies.</title>
        <authorList>
            <person name="Wylensek D."/>
            <person name="Hitch T.C.A."/>
            <person name="Clavel T."/>
        </authorList>
    </citation>
    <scope>NUCLEOTIDE SEQUENCE [LARGE SCALE GENOMIC DNA]</scope>
    <source>
        <strain evidence="2 3">LKV-178-WT-2A</strain>
    </source>
</reference>
<feature type="transmembrane region" description="Helical" evidence="1">
    <location>
        <begin position="107"/>
        <end position="129"/>
    </location>
</feature>
<keyword evidence="1" id="KW-0812">Transmembrane</keyword>
<dbReference type="Pfam" id="PF03956">
    <property type="entry name" value="Lys_export"/>
    <property type="match status" value="1"/>
</dbReference>
<dbReference type="PANTHER" id="PTHR35804">
    <property type="entry name" value="LYSINE EXPORTER LYSO"/>
    <property type="match status" value="1"/>
</dbReference>
<organism evidence="2 3">
    <name type="scientific">Hallella mizrahii</name>
    <dbReference type="NCBI Taxonomy" id="2606637"/>
    <lineage>
        <taxon>Bacteria</taxon>
        <taxon>Pseudomonadati</taxon>
        <taxon>Bacteroidota</taxon>
        <taxon>Bacteroidia</taxon>
        <taxon>Bacteroidales</taxon>
        <taxon>Prevotellaceae</taxon>
        <taxon>Hallella</taxon>
    </lineage>
</organism>
<dbReference type="GO" id="GO:0015661">
    <property type="term" value="F:L-lysine efflux transmembrane transporter activity"/>
    <property type="evidence" value="ECO:0007669"/>
    <property type="project" value="InterPro"/>
</dbReference>
<dbReference type="PANTHER" id="PTHR35804:SF1">
    <property type="entry name" value="LYSINE EXPORTER LYSO"/>
    <property type="match status" value="1"/>
</dbReference>
<gene>
    <name evidence="2" type="ORF">FYJ73_04630</name>
</gene>
<sequence>MKGSLIIIAFFILGTVCGLLHLVPSQLTQGNTSYFALCALIFCVGISIGNDSSVLQTLRHTNPRLLLLPLCTFVGTMAGCLAVSLLTSTHRLTDCLAIGSGFGYYSLSSIFITQYRGAALGTVALLANIARELITLLASPLLVRWFGPLAPISVGGATSMDTTLPIISRYSGKDLVTLSVFHGFCMDFSVPFLVTFFCEI</sequence>
<proteinExistence type="predicted"/>
<evidence type="ECO:0000313" key="3">
    <source>
        <dbReference type="Proteomes" id="UP000438914"/>
    </source>
</evidence>
<keyword evidence="1" id="KW-0472">Membrane</keyword>
<feature type="transmembrane region" description="Helical" evidence="1">
    <location>
        <begin position="65"/>
        <end position="87"/>
    </location>
</feature>
<name>A0A7K0KDN0_9BACT</name>
<dbReference type="EMBL" id="VUNG01000007">
    <property type="protein sequence ID" value="MST83958.1"/>
    <property type="molecule type" value="Genomic_DNA"/>
</dbReference>
<evidence type="ECO:0000313" key="2">
    <source>
        <dbReference type="EMBL" id="MST83958.1"/>
    </source>
</evidence>
<dbReference type="RefSeq" id="WP_154533542.1">
    <property type="nucleotide sequence ID" value="NZ_VUNG01000007.1"/>
</dbReference>